<dbReference type="EMBL" id="CACSLK010028542">
    <property type="protein sequence ID" value="CAA0835223.1"/>
    <property type="molecule type" value="Genomic_DNA"/>
</dbReference>
<accession>A0A9N7NI30</accession>
<evidence type="ECO:0000313" key="1">
    <source>
        <dbReference type="EMBL" id="CAA0835223.1"/>
    </source>
</evidence>
<gene>
    <name evidence="1" type="ORF">SHERM_02869</name>
</gene>
<sequence>PPADYDTEYGCPNNLPWTPADYSRAVEQAKKLGLRFTAPDLTVKMGSSWWLYRPNNAVANFSLTCPYPEENFTENTVTLATLFTINVDGTFYNPIIDPADLGDINYGSMLLRPPRGIA</sequence>
<keyword evidence="2" id="KW-1185">Reference proteome</keyword>
<dbReference type="AlphaFoldDB" id="A0A9N7NI30"/>
<proteinExistence type="predicted"/>
<dbReference type="Proteomes" id="UP001153555">
    <property type="component" value="Unassembled WGS sequence"/>
</dbReference>
<comment type="caution">
    <text evidence="1">The sequence shown here is derived from an EMBL/GenBank/DDBJ whole genome shotgun (WGS) entry which is preliminary data.</text>
</comment>
<name>A0A9N7NI30_STRHE</name>
<organism evidence="1 2">
    <name type="scientific">Striga hermonthica</name>
    <name type="common">Purple witchweed</name>
    <name type="synonym">Buchnera hermonthica</name>
    <dbReference type="NCBI Taxonomy" id="68872"/>
    <lineage>
        <taxon>Eukaryota</taxon>
        <taxon>Viridiplantae</taxon>
        <taxon>Streptophyta</taxon>
        <taxon>Embryophyta</taxon>
        <taxon>Tracheophyta</taxon>
        <taxon>Spermatophyta</taxon>
        <taxon>Magnoliopsida</taxon>
        <taxon>eudicotyledons</taxon>
        <taxon>Gunneridae</taxon>
        <taxon>Pentapetalae</taxon>
        <taxon>asterids</taxon>
        <taxon>lamiids</taxon>
        <taxon>Lamiales</taxon>
        <taxon>Orobanchaceae</taxon>
        <taxon>Buchnereae</taxon>
        <taxon>Striga</taxon>
    </lineage>
</organism>
<dbReference type="OrthoDB" id="1506209at2759"/>
<feature type="non-terminal residue" evidence="1">
    <location>
        <position position="1"/>
    </location>
</feature>
<protein>
    <submittedName>
        <fullName evidence="1">Uncharacterized protein</fullName>
    </submittedName>
</protein>
<evidence type="ECO:0000313" key="2">
    <source>
        <dbReference type="Proteomes" id="UP001153555"/>
    </source>
</evidence>
<reference evidence="1" key="1">
    <citation type="submission" date="2019-12" db="EMBL/GenBank/DDBJ databases">
        <authorList>
            <person name="Scholes J."/>
        </authorList>
    </citation>
    <scope>NUCLEOTIDE SEQUENCE</scope>
</reference>
<feature type="non-terminal residue" evidence="1">
    <location>
        <position position="118"/>
    </location>
</feature>